<name>A0A517NTS3_9BACT</name>
<proteinExistence type="predicted"/>
<reference evidence="1 3" key="1">
    <citation type="submission" date="2019-02" db="EMBL/GenBank/DDBJ databases">
        <title>Deep-cultivation of Planctomycetes and their phenomic and genomic characterization uncovers novel biology.</title>
        <authorList>
            <person name="Wiegand S."/>
            <person name="Jogler M."/>
            <person name="Boedeker C."/>
            <person name="Pinto D."/>
            <person name="Vollmers J."/>
            <person name="Rivas-Marin E."/>
            <person name="Kohn T."/>
            <person name="Peeters S.H."/>
            <person name="Heuer A."/>
            <person name="Rast P."/>
            <person name="Oberbeckmann S."/>
            <person name="Bunk B."/>
            <person name="Jeske O."/>
            <person name="Meyerdierks A."/>
            <person name="Storesund J.E."/>
            <person name="Kallscheuer N."/>
            <person name="Luecker S."/>
            <person name="Lage O.M."/>
            <person name="Pohl T."/>
            <person name="Merkel B.J."/>
            <person name="Hornburger P."/>
            <person name="Mueller R.-W."/>
            <person name="Bruemmer F."/>
            <person name="Labrenz M."/>
            <person name="Spormann A.M."/>
            <person name="Op den Camp H."/>
            <person name="Overmann J."/>
            <person name="Amann R."/>
            <person name="Jetten M.S.M."/>
            <person name="Mascher T."/>
            <person name="Medema M.H."/>
            <person name="Devos D.P."/>
            <person name="Kaster A.-K."/>
            <person name="Ovreas L."/>
            <person name="Rohde M."/>
            <person name="Galperin M.Y."/>
            <person name="Jogler C."/>
        </authorList>
    </citation>
    <scope>NUCLEOTIDE SEQUENCE [LARGE SCALE GENOMIC DNA]</scope>
    <source>
        <strain evidence="1 3">K23_9</strain>
    </source>
</reference>
<keyword evidence="3" id="KW-1185">Reference proteome</keyword>
<dbReference type="EMBL" id="CP036526">
    <property type="protein sequence ID" value="QDT10523.1"/>
    <property type="molecule type" value="Genomic_DNA"/>
</dbReference>
<dbReference type="RefSeq" id="WP_145418144.1">
    <property type="nucleotide sequence ID" value="NZ_CP036526.1"/>
</dbReference>
<sequence>MTDGTGVFHGPKSIGYARVHVRCTESPRDFAVTLALDDDEWNNQLRDGGFSDWTDAALAGLEHALRLSGNAHGQWAVIRVVGLVSDTIPRYIAHASALAAWDSVGYHAETEELESLLNWTVESFPGLDD</sequence>
<evidence type="ECO:0000313" key="1">
    <source>
        <dbReference type="EMBL" id="QDT10523.1"/>
    </source>
</evidence>
<evidence type="ECO:0000313" key="2">
    <source>
        <dbReference type="EMBL" id="QDT10971.1"/>
    </source>
</evidence>
<evidence type="ECO:0000313" key="3">
    <source>
        <dbReference type="Proteomes" id="UP000319817"/>
    </source>
</evidence>
<protein>
    <submittedName>
        <fullName evidence="1">Uncharacterized protein</fullName>
    </submittedName>
</protein>
<gene>
    <name evidence="1" type="ORF">K239x_24800</name>
    <name evidence="2" type="ORF">K239x_29640</name>
</gene>
<dbReference type="AlphaFoldDB" id="A0A517NTS3"/>
<dbReference type="EMBL" id="CP036526">
    <property type="protein sequence ID" value="QDT10971.1"/>
    <property type="molecule type" value="Genomic_DNA"/>
</dbReference>
<dbReference type="Proteomes" id="UP000319817">
    <property type="component" value="Chromosome"/>
</dbReference>
<accession>A0A517NTS3</accession>
<organism evidence="1 3">
    <name type="scientific">Stieleria marina</name>
    <dbReference type="NCBI Taxonomy" id="1930275"/>
    <lineage>
        <taxon>Bacteria</taxon>
        <taxon>Pseudomonadati</taxon>
        <taxon>Planctomycetota</taxon>
        <taxon>Planctomycetia</taxon>
        <taxon>Pirellulales</taxon>
        <taxon>Pirellulaceae</taxon>
        <taxon>Stieleria</taxon>
    </lineage>
</organism>